<evidence type="ECO:0000256" key="2">
    <source>
        <dbReference type="ARBA" id="ARBA00012438"/>
    </source>
</evidence>
<keyword evidence="7" id="KW-0067">ATP-binding</keyword>
<dbReference type="PANTHER" id="PTHR41523:SF7">
    <property type="entry name" value="HISTIDINE KINASE"/>
    <property type="match status" value="1"/>
</dbReference>
<proteinExistence type="predicted"/>
<keyword evidence="9" id="KW-0472">Membrane</keyword>
<dbReference type="RefSeq" id="WP_150041764.1">
    <property type="nucleotide sequence ID" value="NZ_OW485601.1"/>
</dbReference>
<keyword evidence="5" id="KW-0547">Nucleotide-binding</keyword>
<keyword evidence="12" id="KW-1185">Reference proteome</keyword>
<keyword evidence="6" id="KW-0418">Kinase</keyword>
<dbReference type="Gene3D" id="3.30.450.20">
    <property type="entry name" value="PAS domain"/>
    <property type="match status" value="1"/>
</dbReference>
<gene>
    <name evidence="11" type="ORF">F1189_15645</name>
</gene>
<evidence type="ECO:0000256" key="1">
    <source>
        <dbReference type="ARBA" id="ARBA00000085"/>
    </source>
</evidence>
<feature type="region of interest" description="Disordered" evidence="8">
    <location>
        <begin position="596"/>
        <end position="635"/>
    </location>
</feature>
<feature type="compositionally biased region" description="Basic and acidic residues" evidence="8">
    <location>
        <begin position="616"/>
        <end position="634"/>
    </location>
</feature>
<evidence type="ECO:0000256" key="8">
    <source>
        <dbReference type="SAM" id="MobiDB-lite"/>
    </source>
</evidence>
<sequence length="652" mass="71073">MRPIPRTGLRFGIGGAPERAKARILQAASWLSAAWPHFTLRRRVALIVFATSAPLLLFNLVGAVQLFERNRAEARQQALYIARTVASVVENDLRGRLGVLEVLGTMEFLRAGNFDRFREVAIRLVRERFTAQDDIFVIRADGQQLVNTAVPAGKPLPMTRNTAFLTAVLQSGRPRISDLIIGTVSRKAIFNVGIPVRTAGGDELMLAMSQQVASFDASLRRYRPNERWALSVLDGNAVWISRVPALEGLVGRAAPQPLPREIQQQQEGIFEADMADGTPGYVAFAHLGEPAWIVTAAVPRRDVILPALWAAAVDVTWTLAFLVLGLVLATAVSHSITAPLMRLRRFATAPERIIRDPSVTVTGLPETDEVAKALFLETRQRIEDQRLLLQSERRLQLVIRELNHRAKNALTTVQALAYQTARSGFGEETRRFVALFSDRLGSLAAAHDLLTAHAWDAIGIEKVVSAGLAPWMGGGAGGRIILTEAALPVIAPRQAQALMLAFHELATNATKYGALSVPEGSVEVRAHVEGAQASVEWIERGGPPVPGPPTRKGFGTHLMEKLVRRDLGDDAAVTRRFEPSGLVACFRFTPVVDSSVVEPSNGESHGDQAALPRGGRRGDDRGHARGIPERDRPRSRCLGCDLPKCGDPCTRE</sequence>
<dbReference type="EC" id="2.7.13.3" evidence="2"/>
<feature type="transmembrane region" description="Helical" evidence="9">
    <location>
        <begin position="44"/>
        <end position="67"/>
    </location>
</feature>
<evidence type="ECO:0000256" key="3">
    <source>
        <dbReference type="ARBA" id="ARBA00022553"/>
    </source>
</evidence>
<dbReference type="CDD" id="cd18774">
    <property type="entry name" value="PDC2_HK_sensor"/>
    <property type="match status" value="1"/>
</dbReference>
<dbReference type="SMART" id="SM00911">
    <property type="entry name" value="HWE_HK"/>
    <property type="match status" value="1"/>
</dbReference>
<evidence type="ECO:0000256" key="9">
    <source>
        <dbReference type="SAM" id="Phobius"/>
    </source>
</evidence>
<protein>
    <recommendedName>
        <fullName evidence="2">histidine kinase</fullName>
        <ecNumber evidence="2">2.7.13.3</ecNumber>
    </recommendedName>
</protein>
<comment type="caution">
    <text evidence="11">The sequence shown here is derived from an EMBL/GenBank/DDBJ whole genome shotgun (WGS) entry which is preliminary data.</text>
</comment>
<comment type="catalytic activity">
    <reaction evidence="1">
        <text>ATP + protein L-histidine = ADP + protein N-phospho-L-histidine.</text>
        <dbReference type="EC" id="2.7.13.3"/>
    </reaction>
</comment>
<dbReference type="CDD" id="cd18773">
    <property type="entry name" value="PDC1_HK_sensor"/>
    <property type="match status" value="1"/>
</dbReference>
<dbReference type="OrthoDB" id="341208at2"/>
<keyword evidence="9" id="KW-1133">Transmembrane helix</keyword>
<dbReference type="GO" id="GO:0005524">
    <property type="term" value="F:ATP binding"/>
    <property type="evidence" value="ECO:0007669"/>
    <property type="project" value="UniProtKB-KW"/>
</dbReference>
<dbReference type="PANTHER" id="PTHR41523">
    <property type="entry name" value="TWO-COMPONENT SYSTEM SENSOR PROTEIN"/>
    <property type="match status" value="1"/>
</dbReference>
<dbReference type="GO" id="GO:0004673">
    <property type="term" value="F:protein histidine kinase activity"/>
    <property type="evidence" value="ECO:0007669"/>
    <property type="project" value="UniProtKB-EC"/>
</dbReference>
<dbReference type="Proteomes" id="UP000325255">
    <property type="component" value="Unassembled WGS sequence"/>
</dbReference>
<reference evidence="11 12" key="1">
    <citation type="submission" date="2019-09" db="EMBL/GenBank/DDBJ databases">
        <title>Genome sequence of Rhodovastum atsumiense, a diverse member of the Acetobacteraceae family of non-sulfur purple photosynthetic bacteria.</title>
        <authorList>
            <person name="Meyer T."/>
            <person name="Kyndt J."/>
        </authorList>
    </citation>
    <scope>NUCLEOTIDE SEQUENCE [LARGE SCALE GENOMIC DNA]</scope>
    <source>
        <strain evidence="11 12">DSM 21279</strain>
    </source>
</reference>
<dbReference type="InterPro" id="IPR036890">
    <property type="entry name" value="HATPase_C_sf"/>
</dbReference>
<evidence type="ECO:0000313" key="12">
    <source>
        <dbReference type="Proteomes" id="UP000325255"/>
    </source>
</evidence>
<evidence type="ECO:0000256" key="6">
    <source>
        <dbReference type="ARBA" id="ARBA00022777"/>
    </source>
</evidence>
<evidence type="ECO:0000256" key="4">
    <source>
        <dbReference type="ARBA" id="ARBA00022679"/>
    </source>
</evidence>
<keyword evidence="3" id="KW-0597">Phosphoprotein</keyword>
<dbReference type="Pfam" id="PF07536">
    <property type="entry name" value="HWE_HK"/>
    <property type="match status" value="1"/>
</dbReference>
<dbReference type="AlphaFoldDB" id="A0A5M6ISM4"/>
<dbReference type="InterPro" id="IPR011102">
    <property type="entry name" value="Sig_transdc_His_kinase_HWE"/>
</dbReference>
<evidence type="ECO:0000256" key="7">
    <source>
        <dbReference type="ARBA" id="ARBA00022840"/>
    </source>
</evidence>
<dbReference type="Gene3D" id="3.30.565.10">
    <property type="entry name" value="Histidine kinase-like ATPase, C-terminal domain"/>
    <property type="match status" value="1"/>
</dbReference>
<name>A0A5M6ISM4_9PROT</name>
<organism evidence="11 12">
    <name type="scientific">Rhodovastum atsumiense</name>
    <dbReference type="NCBI Taxonomy" id="504468"/>
    <lineage>
        <taxon>Bacteria</taxon>
        <taxon>Pseudomonadati</taxon>
        <taxon>Pseudomonadota</taxon>
        <taxon>Alphaproteobacteria</taxon>
        <taxon>Acetobacterales</taxon>
        <taxon>Acetobacteraceae</taxon>
        <taxon>Rhodovastum</taxon>
    </lineage>
</organism>
<keyword evidence="9" id="KW-0812">Transmembrane</keyword>
<keyword evidence="4" id="KW-0808">Transferase</keyword>
<evidence type="ECO:0000259" key="10">
    <source>
        <dbReference type="SMART" id="SM00911"/>
    </source>
</evidence>
<accession>A0A5M6ISM4</accession>
<evidence type="ECO:0000313" key="11">
    <source>
        <dbReference type="EMBL" id="KAA5611201.1"/>
    </source>
</evidence>
<dbReference type="EMBL" id="VWPK01000023">
    <property type="protein sequence ID" value="KAA5611201.1"/>
    <property type="molecule type" value="Genomic_DNA"/>
</dbReference>
<feature type="domain" description="Signal transduction histidine kinase HWE region" evidence="10">
    <location>
        <begin position="401"/>
        <end position="486"/>
    </location>
</feature>
<evidence type="ECO:0000256" key="5">
    <source>
        <dbReference type="ARBA" id="ARBA00022741"/>
    </source>
</evidence>